<dbReference type="Gene3D" id="3.20.20.80">
    <property type="entry name" value="Glycosidases"/>
    <property type="match status" value="1"/>
</dbReference>
<dbReference type="GO" id="GO:0004553">
    <property type="term" value="F:hydrolase activity, hydrolyzing O-glycosyl compounds"/>
    <property type="evidence" value="ECO:0007669"/>
    <property type="project" value="InterPro"/>
</dbReference>
<dbReference type="PANTHER" id="PTHR31308">
    <property type="match status" value="1"/>
</dbReference>
<dbReference type="GO" id="GO:0000272">
    <property type="term" value="P:polysaccharide catabolic process"/>
    <property type="evidence" value="ECO:0007669"/>
    <property type="project" value="InterPro"/>
</dbReference>
<evidence type="ECO:0000256" key="3">
    <source>
        <dbReference type="ARBA" id="ARBA00023295"/>
    </source>
</evidence>
<evidence type="ECO:0000259" key="6">
    <source>
        <dbReference type="Pfam" id="PF00150"/>
    </source>
</evidence>
<dbReference type="OrthoDB" id="1887033at2759"/>
<organism evidence="8 9">
    <name type="scientific">Triparma laevis f. longispina</name>
    <dbReference type="NCBI Taxonomy" id="1714387"/>
    <lineage>
        <taxon>Eukaryota</taxon>
        <taxon>Sar</taxon>
        <taxon>Stramenopiles</taxon>
        <taxon>Ochrophyta</taxon>
        <taxon>Bolidophyceae</taxon>
        <taxon>Parmales</taxon>
        <taxon>Triparmaceae</taxon>
        <taxon>Triparma</taxon>
    </lineage>
</organism>
<dbReference type="AlphaFoldDB" id="A0A9W7CB24"/>
<keyword evidence="9" id="KW-1185">Reference proteome</keyword>
<feature type="signal peptide" evidence="5">
    <location>
        <begin position="1"/>
        <end position="24"/>
    </location>
</feature>
<evidence type="ECO:0000313" key="9">
    <source>
        <dbReference type="Proteomes" id="UP001165122"/>
    </source>
</evidence>
<feature type="domain" description="Glycoside hydrolase family 5 C-terminal" evidence="7">
    <location>
        <begin position="413"/>
        <end position="497"/>
    </location>
</feature>
<dbReference type="Gene3D" id="2.60.40.1180">
    <property type="entry name" value="Golgi alpha-mannosidase II"/>
    <property type="match status" value="1"/>
</dbReference>
<dbReference type="SUPFAM" id="SSF51445">
    <property type="entry name" value="(Trans)glycosidases"/>
    <property type="match status" value="1"/>
</dbReference>
<dbReference type="PANTHER" id="PTHR31308:SF3">
    <property type="entry name" value="ENDOGLYCOCERAMIDASE"/>
    <property type="match status" value="1"/>
</dbReference>
<protein>
    <submittedName>
        <fullName evidence="8">Uncharacterized protein</fullName>
    </submittedName>
</protein>
<gene>
    <name evidence="8" type="ORF">TrLO_g3073</name>
</gene>
<name>A0A9W7CB24_9STRA</name>
<feature type="domain" description="Glycoside hydrolase family 5" evidence="6">
    <location>
        <begin position="82"/>
        <end position="393"/>
    </location>
</feature>
<evidence type="ECO:0000256" key="4">
    <source>
        <dbReference type="RuleBase" id="RU361153"/>
    </source>
</evidence>
<feature type="chain" id="PRO_5040854964" evidence="5">
    <location>
        <begin position="25"/>
        <end position="503"/>
    </location>
</feature>
<accession>A0A9W7CB24</accession>
<proteinExistence type="inferred from homology"/>
<reference evidence="9" key="1">
    <citation type="journal article" date="2023" name="Commun. Biol.">
        <title>Genome analysis of Parmales, the sister group of diatoms, reveals the evolutionary specialization of diatoms from phago-mixotrophs to photoautotrophs.</title>
        <authorList>
            <person name="Ban H."/>
            <person name="Sato S."/>
            <person name="Yoshikawa S."/>
            <person name="Yamada K."/>
            <person name="Nakamura Y."/>
            <person name="Ichinomiya M."/>
            <person name="Sato N."/>
            <person name="Blanc-Mathieu R."/>
            <person name="Endo H."/>
            <person name="Kuwata A."/>
            <person name="Ogata H."/>
        </authorList>
    </citation>
    <scope>NUCLEOTIDE SEQUENCE [LARGE SCALE GENOMIC DNA]</scope>
    <source>
        <strain evidence="9">NIES 3700</strain>
    </source>
</reference>
<keyword evidence="3 4" id="KW-0326">Glycosidase</keyword>
<dbReference type="PROSITE" id="PS51257">
    <property type="entry name" value="PROKAR_LIPOPROTEIN"/>
    <property type="match status" value="1"/>
</dbReference>
<evidence type="ECO:0000256" key="2">
    <source>
        <dbReference type="ARBA" id="ARBA00022801"/>
    </source>
</evidence>
<dbReference type="InterPro" id="IPR017853">
    <property type="entry name" value="GH"/>
</dbReference>
<dbReference type="GO" id="GO:1901136">
    <property type="term" value="P:carbohydrate derivative catabolic process"/>
    <property type="evidence" value="ECO:0007669"/>
    <property type="project" value="UniProtKB-ARBA"/>
</dbReference>
<keyword evidence="2 4" id="KW-0378">Hydrolase</keyword>
<dbReference type="GO" id="GO:0016042">
    <property type="term" value="P:lipid catabolic process"/>
    <property type="evidence" value="ECO:0007669"/>
    <property type="project" value="UniProtKB-ARBA"/>
</dbReference>
<comment type="caution">
    <text evidence="8">The sequence shown here is derived from an EMBL/GenBank/DDBJ whole genome shotgun (WGS) entry which is preliminary data.</text>
</comment>
<sequence>MLPSIMKLLYALGIGGFIACPIHASLSSVGIRNGNFVDEEGRFRIFHGFNDVSSAKGVQPSKNGENFTPKLSRNSSVISEWAEGLGVNCMRTPMMWAGANPDGADTYDDIYIGNIEAIVNKLAEHGIYSFLDMHQDVISSLTGSYDGIPLYLAEQTKVIKEYPWPLKLPLHGWGEGYLALQTGAIFQDIYDNTHGALTQWANFWKRIATTFKGNNNVIGYELINEPWPGNVIRHPSLMLPGNAGRKSLMPSYDFVAEAIREVDEDHLIFYEPVTWGMIFNGEVSGSGFDRVPGGDQWKDKSVLSYHYYCWFQRGGDDPLTPVERTECDRAFAPQVFKEIEKDKAKLGGAAFMTEFGGNSPNATEPDSGGVEEIDFLLDTADEYFSSWAFWDVAAFYNADTHESKKENLAVFARIYTSAIAGVPTKMKTVRKENTFELEYDIDNEGVKSRLTEIIVPKLAMEKGEYDVKVEGGAEVECGLGDHVVCIENDEDANSVVVNISPKK</sequence>
<keyword evidence="5" id="KW-0732">Signal</keyword>
<dbReference type="Pfam" id="PF00150">
    <property type="entry name" value="Cellulase"/>
    <property type="match status" value="1"/>
</dbReference>
<evidence type="ECO:0000256" key="1">
    <source>
        <dbReference type="ARBA" id="ARBA00005641"/>
    </source>
</evidence>
<dbReference type="EMBL" id="BRXW01000087">
    <property type="protein sequence ID" value="GMI05433.1"/>
    <property type="molecule type" value="Genomic_DNA"/>
</dbReference>
<dbReference type="Proteomes" id="UP001165122">
    <property type="component" value="Unassembled WGS sequence"/>
</dbReference>
<evidence type="ECO:0000313" key="8">
    <source>
        <dbReference type="EMBL" id="GMI05433.1"/>
    </source>
</evidence>
<evidence type="ECO:0000259" key="7">
    <source>
        <dbReference type="Pfam" id="PF18564"/>
    </source>
</evidence>
<dbReference type="InterPro" id="IPR013780">
    <property type="entry name" value="Glyco_hydro_b"/>
</dbReference>
<dbReference type="Pfam" id="PF18564">
    <property type="entry name" value="Glyco_hydro_5_C"/>
    <property type="match status" value="1"/>
</dbReference>
<dbReference type="InterPro" id="IPR001547">
    <property type="entry name" value="Glyco_hydro_5"/>
</dbReference>
<dbReference type="InterPro" id="IPR041036">
    <property type="entry name" value="GH5_C"/>
</dbReference>
<comment type="similarity">
    <text evidence="1 4">Belongs to the glycosyl hydrolase 5 (cellulase A) family.</text>
</comment>
<dbReference type="InterPro" id="IPR052066">
    <property type="entry name" value="Glycosphingolipid_Hydrolases"/>
</dbReference>
<evidence type="ECO:0000256" key="5">
    <source>
        <dbReference type="SAM" id="SignalP"/>
    </source>
</evidence>